<comment type="similarity">
    <text evidence="1">Belongs to the BolA/IbaG family.</text>
</comment>
<evidence type="ECO:0000313" key="2">
    <source>
        <dbReference type="EMBL" id="SDX11074.1"/>
    </source>
</evidence>
<dbReference type="SUPFAM" id="SSF82657">
    <property type="entry name" value="BolA-like"/>
    <property type="match status" value="1"/>
</dbReference>
<protein>
    <submittedName>
        <fullName evidence="2">Transcriptional regulator, BolA protein family</fullName>
    </submittedName>
</protein>
<dbReference type="EMBL" id="FNOF01000014">
    <property type="protein sequence ID" value="SDX11074.1"/>
    <property type="molecule type" value="Genomic_DNA"/>
</dbReference>
<dbReference type="PANTHER" id="PTHR46229:SF2">
    <property type="entry name" value="BOLA-LIKE PROTEIN 1"/>
    <property type="match status" value="1"/>
</dbReference>
<dbReference type="InterPro" id="IPR050961">
    <property type="entry name" value="BolA/IbaG_stress_morph_reg"/>
</dbReference>
<dbReference type="PANTHER" id="PTHR46229">
    <property type="entry name" value="BOLA TRANSCRIPTION REGULATOR"/>
    <property type="match status" value="1"/>
</dbReference>
<name>A0A1H2Z2E7_HALVA</name>
<dbReference type="AlphaFoldDB" id="A0A1H2Z2E7"/>
<dbReference type="Gene3D" id="3.30.300.90">
    <property type="entry name" value="BolA-like"/>
    <property type="match status" value="1"/>
</dbReference>
<dbReference type="Pfam" id="PF01722">
    <property type="entry name" value="BolA"/>
    <property type="match status" value="1"/>
</dbReference>
<dbReference type="Proteomes" id="UP000182573">
    <property type="component" value="Unassembled WGS sequence"/>
</dbReference>
<dbReference type="RefSeq" id="WP_004516243.1">
    <property type="nucleotide sequence ID" value="NZ_FNOF01000014.1"/>
</dbReference>
<dbReference type="PIRSF" id="PIRSF003113">
    <property type="entry name" value="BolA"/>
    <property type="match status" value="1"/>
</dbReference>
<reference evidence="2 3" key="1">
    <citation type="submission" date="2016-10" db="EMBL/GenBank/DDBJ databases">
        <authorList>
            <person name="de Groot N.N."/>
        </authorList>
    </citation>
    <scope>NUCLEOTIDE SEQUENCE [LARGE SCALE GENOMIC DNA]</scope>
    <source>
        <strain evidence="2 3">DSM 3756</strain>
    </source>
</reference>
<dbReference type="InterPro" id="IPR036065">
    <property type="entry name" value="BolA-like_sf"/>
</dbReference>
<organism evidence="2 3">
    <name type="scientific">Haloarcula vallismortis</name>
    <name type="common">Halobacterium vallismortis</name>
    <dbReference type="NCBI Taxonomy" id="28442"/>
    <lineage>
        <taxon>Archaea</taxon>
        <taxon>Methanobacteriati</taxon>
        <taxon>Methanobacteriota</taxon>
        <taxon>Stenosarchaea group</taxon>
        <taxon>Halobacteria</taxon>
        <taxon>Halobacteriales</taxon>
        <taxon>Haloarculaceae</taxon>
        <taxon>Haloarcula</taxon>
    </lineage>
</organism>
<dbReference type="STRING" id="28442.SAMN05443574_114116"/>
<sequence>MDEDAVAELIEEALPEAQATVTTPRDPDDDKHYAVRVVSPAFEGESLVDQHQLVHDALGDHLTRDIHAIELTTLTPEEAE</sequence>
<accession>A0A1H2Z2E7</accession>
<dbReference type="InterPro" id="IPR002634">
    <property type="entry name" value="BolA"/>
</dbReference>
<proteinExistence type="inferred from homology"/>
<evidence type="ECO:0000256" key="1">
    <source>
        <dbReference type="ARBA" id="ARBA00005578"/>
    </source>
</evidence>
<evidence type="ECO:0000313" key="3">
    <source>
        <dbReference type="Proteomes" id="UP000182573"/>
    </source>
</evidence>
<gene>
    <name evidence="2" type="ORF">SAMN05443574_114116</name>
</gene>